<sequence length="432" mass="45932">MPELLIPVGENIGPGFIDWEEYEYVPGFTVDDIRMRLEYAAYQGQAVDSITLQMGINYGGSVRHAIEIYNYVRALGIPVTCHVMSMTASAGTIVALAADEVILEQTAQWMVHRPLYTDGTSSQRSEELRADADRLDRDTQNMVDIYVARSGQNEAAVRQLVSVDRFMTAQEAADFGFVTTVKPLASKAPSSAQTQARLRSYKMAVARADKRRSKARTAPTPNAKPASASSKSPRPMAKKVIPIAKAVAKTAVPTAQQKANAAAVAALAKSLGVKATIEGVEAADDEPDAAVESTETDQDGALLYHDGPLAEGSAVFYDEALTEVAEDGEYGLADGRTIVVTDGVVESITEASAEEQEDDAPASTAAITAAVQAAMAPVMKKVEDLTATVDRFKKLVPETPTPRARAASSSQTDPKGGKAGGNKPHPMDKAKT</sequence>
<feature type="compositionally biased region" description="Low complexity" evidence="1">
    <location>
        <begin position="218"/>
        <end position="236"/>
    </location>
</feature>
<dbReference type="Gene3D" id="3.90.226.10">
    <property type="entry name" value="2-enoyl-CoA Hydratase, Chain A, domain 1"/>
    <property type="match status" value="1"/>
</dbReference>
<dbReference type="PANTHER" id="PTHR10381">
    <property type="entry name" value="ATP-DEPENDENT CLP PROTEASE PROTEOLYTIC SUBUNIT"/>
    <property type="match status" value="1"/>
</dbReference>
<gene>
    <name evidence="2" type="ORF">J4E00_17450</name>
</gene>
<organism evidence="2 3">
    <name type="scientific">Hymenobacter negativus</name>
    <dbReference type="NCBI Taxonomy" id="2795026"/>
    <lineage>
        <taxon>Bacteria</taxon>
        <taxon>Pseudomonadati</taxon>
        <taxon>Bacteroidota</taxon>
        <taxon>Cytophagia</taxon>
        <taxon>Cytophagales</taxon>
        <taxon>Hymenobacteraceae</taxon>
        <taxon>Hymenobacter</taxon>
    </lineage>
</organism>
<dbReference type="GO" id="GO:0006508">
    <property type="term" value="P:proteolysis"/>
    <property type="evidence" value="ECO:0007669"/>
    <property type="project" value="UniProtKB-KW"/>
</dbReference>
<dbReference type="GO" id="GO:0008233">
    <property type="term" value="F:peptidase activity"/>
    <property type="evidence" value="ECO:0007669"/>
    <property type="project" value="UniProtKB-KW"/>
</dbReference>
<feature type="region of interest" description="Disordered" evidence="1">
    <location>
        <begin position="392"/>
        <end position="432"/>
    </location>
</feature>
<evidence type="ECO:0000313" key="2">
    <source>
        <dbReference type="EMBL" id="MBO2010850.1"/>
    </source>
</evidence>
<dbReference type="Proteomes" id="UP000664369">
    <property type="component" value="Unassembled WGS sequence"/>
</dbReference>
<dbReference type="InterPro" id="IPR029045">
    <property type="entry name" value="ClpP/crotonase-like_dom_sf"/>
</dbReference>
<evidence type="ECO:0000313" key="3">
    <source>
        <dbReference type="Proteomes" id="UP000664369"/>
    </source>
</evidence>
<keyword evidence="2" id="KW-0645">Protease</keyword>
<dbReference type="SUPFAM" id="SSF52096">
    <property type="entry name" value="ClpP/crotonase"/>
    <property type="match status" value="1"/>
</dbReference>
<dbReference type="Pfam" id="PF00574">
    <property type="entry name" value="CLP_protease"/>
    <property type="match status" value="1"/>
</dbReference>
<evidence type="ECO:0000256" key="1">
    <source>
        <dbReference type="SAM" id="MobiDB-lite"/>
    </source>
</evidence>
<keyword evidence="2" id="KW-0378">Hydrolase</keyword>
<proteinExistence type="predicted"/>
<reference evidence="2 3" key="1">
    <citation type="submission" date="2021-03" db="EMBL/GenBank/DDBJ databases">
        <authorList>
            <person name="Kim M.K."/>
        </authorList>
    </citation>
    <scope>NUCLEOTIDE SEQUENCE [LARGE SCALE GENOMIC DNA]</scope>
    <source>
        <strain evidence="2 3">BT442</strain>
    </source>
</reference>
<dbReference type="RefSeq" id="WP_208176482.1">
    <property type="nucleotide sequence ID" value="NZ_JAGETZ010000008.1"/>
</dbReference>
<dbReference type="CDD" id="cd07016">
    <property type="entry name" value="S14_ClpP_1"/>
    <property type="match status" value="1"/>
</dbReference>
<dbReference type="EMBL" id="JAGETZ010000008">
    <property type="protein sequence ID" value="MBO2010850.1"/>
    <property type="molecule type" value="Genomic_DNA"/>
</dbReference>
<feature type="region of interest" description="Disordered" evidence="1">
    <location>
        <begin position="208"/>
        <end position="236"/>
    </location>
</feature>
<accession>A0ABS3QHY4</accession>
<protein>
    <submittedName>
        <fullName evidence="2">Clp protease ClpP</fullName>
    </submittedName>
</protein>
<dbReference type="InterPro" id="IPR023562">
    <property type="entry name" value="ClpP/TepA"/>
</dbReference>
<keyword evidence="3" id="KW-1185">Reference proteome</keyword>
<comment type="caution">
    <text evidence="2">The sequence shown here is derived from an EMBL/GenBank/DDBJ whole genome shotgun (WGS) entry which is preliminary data.</text>
</comment>
<dbReference type="PANTHER" id="PTHR10381:SF11">
    <property type="entry name" value="ATP-DEPENDENT CLP PROTEASE PROTEOLYTIC SUBUNIT, MITOCHONDRIAL"/>
    <property type="match status" value="1"/>
</dbReference>
<name>A0ABS3QHY4_9BACT</name>